<dbReference type="RefSeq" id="WP_123204719.1">
    <property type="nucleotide sequence ID" value="NZ_RBEE01000006.1"/>
</dbReference>
<evidence type="ECO:0008006" key="4">
    <source>
        <dbReference type="Google" id="ProtNLM"/>
    </source>
</evidence>
<proteinExistence type="predicted"/>
<feature type="chain" id="PRO_5018214683" description="Lipocalin-like domain-containing protein" evidence="1">
    <location>
        <begin position="20"/>
        <end position="134"/>
    </location>
</feature>
<protein>
    <recommendedName>
        <fullName evidence="4">Lipocalin-like domain-containing protein</fullName>
    </recommendedName>
</protein>
<name>A0A3N0C0P0_9SPHI</name>
<gene>
    <name evidence="2" type="ORF">D7004_04685</name>
</gene>
<organism evidence="2 3">
    <name type="scientific">Pedobacter jejuensis</name>
    <dbReference type="NCBI Taxonomy" id="1268550"/>
    <lineage>
        <taxon>Bacteria</taxon>
        <taxon>Pseudomonadati</taxon>
        <taxon>Bacteroidota</taxon>
        <taxon>Sphingobacteriia</taxon>
        <taxon>Sphingobacteriales</taxon>
        <taxon>Sphingobacteriaceae</taxon>
        <taxon>Pedobacter</taxon>
    </lineage>
</organism>
<feature type="signal peptide" evidence="1">
    <location>
        <begin position="1"/>
        <end position="19"/>
    </location>
</feature>
<evidence type="ECO:0000256" key="1">
    <source>
        <dbReference type="SAM" id="SignalP"/>
    </source>
</evidence>
<evidence type="ECO:0000313" key="2">
    <source>
        <dbReference type="EMBL" id="RNL55382.1"/>
    </source>
</evidence>
<keyword evidence="3" id="KW-1185">Reference proteome</keyword>
<evidence type="ECO:0000313" key="3">
    <source>
        <dbReference type="Proteomes" id="UP000274046"/>
    </source>
</evidence>
<dbReference type="Proteomes" id="UP000274046">
    <property type="component" value="Unassembled WGS sequence"/>
</dbReference>
<dbReference type="EMBL" id="RBEE01000006">
    <property type="protein sequence ID" value="RNL55382.1"/>
    <property type="molecule type" value="Genomic_DNA"/>
</dbReference>
<reference evidence="2 3" key="1">
    <citation type="submission" date="2018-10" db="EMBL/GenBank/DDBJ databases">
        <title>Genome sequencing of Pedobacter jejuensis TNB23.</title>
        <authorList>
            <person name="Cho Y.-J."/>
            <person name="Cho A."/>
            <person name="Kim O.-S."/>
        </authorList>
    </citation>
    <scope>NUCLEOTIDE SEQUENCE [LARGE SCALE GENOMIC DNA]</scope>
    <source>
        <strain evidence="2 3">TNB23</strain>
    </source>
</reference>
<dbReference type="AlphaFoldDB" id="A0A3N0C0P0"/>
<sequence length="134" mass="15115">MKRQITTLCLILISSIILFSCKKDNTSVKARITGKWTVNKIEVSGNSNESLNGTFNYTINDYMDFKANNDDQVELGLSNQRTIGSYIISLGSEFQLVFPEGTYYCTVSTLSGSQFQFTAKMDKTNISKVFYLTR</sequence>
<comment type="caution">
    <text evidence="2">The sequence shown here is derived from an EMBL/GenBank/DDBJ whole genome shotgun (WGS) entry which is preliminary data.</text>
</comment>
<accession>A0A3N0C0P0</accession>
<dbReference type="PROSITE" id="PS51257">
    <property type="entry name" value="PROKAR_LIPOPROTEIN"/>
    <property type="match status" value="1"/>
</dbReference>
<keyword evidence="1" id="KW-0732">Signal</keyword>
<dbReference type="OrthoDB" id="766356at2"/>